<dbReference type="InParanoid" id="A0A369JG18"/>
<sequence length="814" mass="90118">MAPRVPEEEEESGSDLEPPRHVFVDENGSPICFFIHESVRDQFAIQKLTADIERYGGRVLDDVIAGVDTVLVDDAVVKREAVQDGYDCHRRTSRLNLWVEPISFIRHCIRDGQVRHRVPPKKGMGGAVGRTRTEYTEKDVSRLCRYLAMKIPDARAGGRTGNGVYKKLEEMGKNMPKHHAWARRHTWQSWRNHYKHNAHILDPIIAEYAKLYPPTEKQKYHRDRRMGQKRLRYTELDSELSEQEAEGPELLEGPDQLGNEGDDRLTRGKRSHQRSERDSLDSARPTKRQRTRRREKEKGKERGWGSDYELEHNSLFSDIDEASAPGPSQARFATPEINIPPLPPGPLVTGDEMEQPGPLEEHLPSPKRTTAERPIPQTSPPPFTTQPTASQIPHQPAPRPSNATASGPPAFLTVSPAYAEASTSGRKANDNVLPSTPLSRRSDTSRAVVPPMSSGSVVPPSDEVTAVETLAVPADLLPPRPVARKQARRPAELNPTQSLALVEPPYRNTRSRSRSVEPAALPPQPSKGKRRQLADVSVPLEPLEDVGERAYYNTRSRSRSVEPTTFPPQPSKKAKGKRRQLVEPPISLEPVEEQIVEESAEFFVAQGPGGMAISGASNIEDEKDVEDLLVVDVSDISGVSHVPDDAQDSSDENSTQSGNESPDTDDREIDRTLRRGPVIDDSLSQRPTSMFTLLGPDPEEMLKNFQASLMATSLSSRRSSARPAVPSKMNAGLTIRPRHSAPLAARKVSATAQAPSPPRTPVYPRLSGRQSSTSSVDSFPIPGTKASAVKRRIEEEEKRAPYKPPVGTRAALVR</sequence>
<organism evidence="2 3">
    <name type="scientific">Hypsizygus marmoreus</name>
    <name type="common">White beech mushroom</name>
    <name type="synonym">Agaricus marmoreus</name>
    <dbReference type="NCBI Taxonomy" id="39966"/>
    <lineage>
        <taxon>Eukaryota</taxon>
        <taxon>Fungi</taxon>
        <taxon>Dikarya</taxon>
        <taxon>Basidiomycota</taxon>
        <taxon>Agaricomycotina</taxon>
        <taxon>Agaricomycetes</taxon>
        <taxon>Agaricomycetidae</taxon>
        <taxon>Agaricales</taxon>
        <taxon>Tricholomatineae</taxon>
        <taxon>Lyophyllaceae</taxon>
        <taxon>Hypsizygus</taxon>
    </lineage>
</organism>
<feature type="compositionally biased region" description="Basic and acidic residues" evidence="1">
    <location>
        <begin position="294"/>
        <end position="312"/>
    </location>
</feature>
<gene>
    <name evidence="2" type="ORF">Hypma_011836</name>
</gene>
<reference evidence="2" key="1">
    <citation type="submission" date="2018-04" db="EMBL/GenBank/DDBJ databases">
        <title>Whole genome sequencing of Hypsizygus marmoreus.</title>
        <authorList>
            <person name="Choi I.-G."/>
            <person name="Min B."/>
            <person name="Kim J.-G."/>
            <person name="Kim S."/>
            <person name="Oh Y.-L."/>
            <person name="Kong W.-S."/>
            <person name="Park H."/>
            <person name="Jeong J."/>
            <person name="Song E.-S."/>
        </authorList>
    </citation>
    <scope>NUCLEOTIDE SEQUENCE [LARGE SCALE GENOMIC DNA]</scope>
    <source>
        <strain evidence="2">51987-8</strain>
    </source>
</reference>
<feature type="region of interest" description="Disordered" evidence="1">
    <location>
        <begin position="1"/>
        <end position="20"/>
    </location>
</feature>
<dbReference type="Gene3D" id="1.10.10.60">
    <property type="entry name" value="Homeodomain-like"/>
    <property type="match status" value="1"/>
</dbReference>
<evidence type="ECO:0000313" key="2">
    <source>
        <dbReference type="EMBL" id="RDB21111.1"/>
    </source>
</evidence>
<dbReference type="InterPro" id="IPR009057">
    <property type="entry name" value="Homeodomain-like_sf"/>
</dbReference>
<feature type="compositionally biased region" description="Low complexity" evidence="1">
    <location>
        <begin position="714"/>
        <end position="727"/>
    </location>
</feature>
<feature type="compositionally biased region" description="Polar residues" evidence="1">
    <location>
        <begin position="682"/>
        <end position="691"/>
    </location>
</feature>
<dbReference type="OrthoDB" id="435460at2759"/>
<feature type="compositionally biased region" description="Polar residues" evidence="1">
    <location>
        <begin position="768"/>
        <end position="777"/>
    </location>
</feature>
<feature type="region of interest" description="Disordered" evidence="1">
    <location>
        <begin position="714"/>
        <end position="814"/>
    </location>
</feature>
<proteinExistence type="predicted"/>
<name>A0A369JG18_HYPMA</name>
<feature type="compositionally biased region" description="Polar residues" evidence="1">
    <location>
        <begin position="652"/>
        <end position="661"/>
    </location>
</feature>
<feature type="compositionally biased region" description="Low complexity" evidence="1">
    <location>
        <begin position="448"/>
        <end position="461"/>
    </location>
</feature>
<feature type="compositionally biased region" description="Polar residues" evidence="1">
    <location>
        <begin position="421"/>
        <end position="439"/>
    </location>
</feature>
<feature type="compositionally biased region" description="Acidic residues" evidence="1">
    <location>
        <begin position="236"/>
        <end position="249"/>
    </location>
</feature>
<dbReference type="SUPFAM" id="SSF46689">
    <property type="entry name" value="Homeodomain-like"/>
    <property type="match status" value="1"/>
</dbReference>
<dbReference type="EMBL" id="LUEZ02000055">
    <property type="protein sequence ID" value="RDB21111.1"/>
    <property type="molecule type" value="Genomic_DNA"/>
</dbReference>
<feature type="region of interest" description="Disordered" evidence="1">
    <location>
        <begin position="236"/>
        <end position="590"/>
    </location>
</feature>
<evidence type="ECO:0000313" key="3">
    <source>
        <dbReference type="Proteomes" id="UP000076154"/>
    </source>
</evidence>
<dbReference type="AlphaFoldDB" id="A0A369JG18"/>
<feature type="compositionally biased region" description="Basic and acidic residues" evidence="1">
    <location>
        <begin position="791"/>
        <end position="800"/>
    </location>
</feature>
<keyword evidence="3" id="KW-1185">Reference proteome</keyword>
<dbReference type="STRING" id="39966.A0A369JG18"/>
<comment type="caution">
    <text evidence="2">The sequence shown here is derived from an EMBL/GenBank/DDBJ whole genome shotgun (WGS) entry which is preliminary data.</text>
</comment>
<evidence type="ECO:0000256" key="1">
    <source>
        <dbReference type="SAM" id="MobiDB-lite"/>
    </source>
</evidence>
<protein>
    <submittedName>
        <fullName evidence="2">Uncharacterized protein</fullName>
    </submittedName>
</protein>
<dbReference type="Proteomes" id="UP000076154">
    <property type="component" value="Unassembled WGS sequence"/>
</dbReference>
<feature type="region of interest" description="Disordered" evidence="1">
    <location>
        <begin position="636"/>
        <end position="695"/>
    </location>
</feature>
<accession>A0A369JG18</accession>
<dbReference type="CDD" id="cd11655">
    <property type="entry name" value="rap1_myb-like"/>
    <property type="match status" value="1"/>
</dbReference>